<dbReference type="InterPro" id="IPR014755">
    <property type="entry name" value="Cu-Rt/internalin_Ig-like"/>
</dbReference>
<dbReference type="GO" id="GO:0005507">
    <property type="term" value="F:copper ion binding"/>
    <property type="evidence" value="ECO:0007669"/>
    <property type="project" value="InterPro"/>
</dbReference>
<evidence type="ECO:0000256" key="2">
    <source>
        <dbReference type="ARBA" id="ARBA00022723"/>
    </source>
</evidence>
<comment type="caution">
    <text evidence="8">The sequence shown here is derived from an EMBL/GenBank/DDBJ whole genome shotgun (WGS) entry which is preliminary data.</text>
</comment>
<dbReference type="PANTHER" id="PTHR34820">
    <property type="entry name" value="INNER MEMBRANE PROTEIN YEBZ"/>
    <property type="match status" value="1"/>
</dbReference>
<keyword evidence="6" id="KW-0472">Membrane</keyword>
<dbReference type="Gene3D" id="2.60.40.1220">
    <property type="match status" value="1"/>
</dbReference>
<accession>A0A5C5UEH6</accession>
<dbReference type="GO" id="GO:0006825">
    <property type="term" value="P:copper ion transport"/>
    <property type="evidence" value="ECO:0007669"/>
    <property type="project" value="InterPro"/>
</dbReference>
<dbReference type="InterPro" id="IPR007348">
    <property type="entry name" value="CopC_dom"/>
</dbReference>
<dbReference type="SUPFAM" id="SSF81296">
    <property type="entry name" value="E set domains"/>
    <property type="match status" value="1"/>
</dbReference>
<evidence type="ECO:0000256" key="6">
    <source>
        <dbReference type="SAM" id="Phobius"/>
    </source>
</evidence>
<keyword evidence="4" id="KW-0186">Copper</keyword>
<dbReference type="GO" id="GO:0046688">
    <property type="term" value="P:response to copper ion"/>
    <property type="evidence" value="ECO:0007669"/>
    <property type="project" value="InterPro"/>
</dbReference>
<feature type="transmembrane region" description="Helical" evidence="6">
    <location>
        <begin position="131"/>
        <end position="152"/>
    </location>
</feature>
<comment type="subcellular location">
    <subcellularLocation>
        <location evidence="1">Cell envelope</location>
    </subcellularLocation>
</comment>
<dbReference type="EMBL" id="VOHM01000015">
    <property type="protein sequence ID" value="TWT24594.1"/>
    <property type="molecule type" value="Genomic_DNA"/>
</dbReference>
<evidence type="ECO:0000256" key="4">
    <source>
        <dbReference type="ARBA" id="ARBA00023008"/>
    </source>
</evidence>
<sequence length="155" mass="16438">MSAVPVASAHDVVISSDPADGSTVAEFPRRISLEFSGIPQETFNTIAVSDADTSEILLRTEPELDQQFVSVDIPEDIQPGPGNYIVGFQITSSDGHATRGKTTFSVGDATTQPSETTDTAVAPEEPEPSMLGWYLGGALFVIIAAGAAYVFFQRK</sequence>
<proteinExistence type="predicted"/>
<dbReference type="InterPro" id="IPR014756">
    <property type="entry name" value="Ig_E-set"/>
</dbReference>
<reference evidence="8 9" key="1">
    <citation type="submission" date="2019-08" db="EMBL/GenBank/DDBJ databases">
        <authorList>
            <person name="Lei W."/>
        </authorList>
    </citation>
    <scope>NUCLEOTIDE SEQUENCE [LARGE SCALE GENOMIC DNA]</scope>
    <source>
        <strain evidence="8 9">CCUG 58627</strain>
    </source>
</reference>
<gene>
    <name evidence="8" type="ORF">FRX94_07770</name>
</gene>
<evidence type="ECO:0000259" key="7">
    <source>
        <dbReference type="Pfam" id="PF04234"/>
    </source>
</evidence>
<keyword evidence="6" id="KW-1133">Transmembrane helix</keyword>
<dbReference type="Pfam" id="PF04234">
    <property type="entry name" value="CopC"/>
    <property type="match status" value="1"/>
</dbReference>
<dbReference type="AlphaFoldDB" id="A0A5C5UEH6"/>
<evidence type="ECO:0000256" key="3">
    <source>
        <dbReference type="ARBA" id="ARBA00022729"/>
    </source>
</evidence>
<evidence type="ECO:0000256" key="1">
    <source>
        <dbReference type="ARBA" id="ARBA00004196"/>
    </source>
</evidence>
<dbReference type="GO" id="GO:0030313">
    <property type="term" value="C:cell envelope"/>
    <property type="evidence" value="ECO:0007669"/>
    <property type="project" value="UniProtKB-SubCell"/>
</dbReference>
<feature type="region of interest" description="Disordered" evidence="5">
    <location>
        <begin position="104"/>
        <end position="125"/>
    </location>
</feature>
<dbReference type="GO" id="GO:0005886">
    <property type="term" value="C:plasma membrane"/>
    <property type="evidence" value="ECO:0007669"/>
    <property type="project" value="TreeGrafter"/>
</dbReference>
<keyword evidence="3" id="KW-0732">Signal</keyword>
<dbReference type="PANTHER" id="PTHR34820:SF4">
    <property type="entry name" value="INNER MEMBRANE PROTEIN YEBZ"/>
    <property type="match status" value="1"/>
</dbReference>
<dbReference type="Proteomes" id="UP000320791">
    <property type="component" value="Unassembled WGS sequence"/>
</dbReference>
<keyword evidence="9" id="KW-1185">Reference proteome</keyword>
<dbReference type="GO" id="GO:0042597">
    <property type="term" value="C:periplasmic space"/>
    <property type="evidence" value="ECO:0007669"/>
    <property type="project" value="InterPro"/>
</dbReference>
<dbReference type="OrthoDB" id="5242236at2"/>
<keyword evidence="2" id="KW-0479">Metal-binding</keyword>
<name>A0A5C5UEH6_9CORY</name>
<keyword evidence="6" id="KW-0812">Transmembrane</keyword>
<feature type="domain" description="CopC" evidence="7">
    <location>
        <begin position="10"/>
        <end position="106"/>
    </location>
</feature>
<protein>
    <submittedName>
        <fullName evidence="8">Copper resistance protein CopC</fullName>
    </submittedName>
</protein>
<dbReference type="InterPro" id="IPR032694">
    <property type="entry name" value="CopC/D"/>
</dbReference>
<evidence type="ECO:0000256" key="5">
    <source>
        <dbReference type="SAM" id="MobiDB-lite"/>
    </source>
</evidence>
<feature type="compositionally biased region" description="Polar residues" evidence="5">
    <location>
        <begin position="104"/>
        <end position="119"/>
    </location>
</feature>
<evidence type="ECO:0000313" key="8">
    <source>
        <dbReference type="EMBL" id="TWT24594.1"/>
    </source>
</evidence>
<organism evidence="8 9">
    <name type="scientific">Corynebacterium canis</name>
    <dbReference type="NCBI Taxonomy" id="679663"/>
    <lineage>
        <taxon>Bacteria</taxon>
        <taxon>Bacillati</taxon>
        <taxon>Actinomycetota</taxon>
        <taxon>Actinomycetes</taxon>
        <taxon>Mycobacteriales</taxon>
        <taxon>Corynebacteriaceae</taxon>
        <taxon>Corynebacterium</taxon>
    </lineage>
</organism>
<evidence type="ECO:0000313" key="9">
    <source>
        <dbReference type="Proteomes" id="UP000320791"/>
    </source>
</evidence>